<evidence type="ECO:0000313" key="2">
    <source>
        <dbReference type="EMBL" id="PWR12061.1"/>
    </source>
</evidence>
<dbReference type="RefSeq" id="WP_109803960.1">
    <property type="nucleotide sequence ID" value="NZ_QGKS01000299.1"/>
</dbReference>
<comment type="caution">
    <text evidence="2">The sequence shown here is derived from an EMBL/GenBank/DDBJ whole genome shotgun (WGS) entry which is preliminary data.</text>
</comment>
<reference evidence="2 3" key="1">
    <citation type="submission" date="2018-05" db="EMBL/GenBank/DDBJ databases">
        <title>Micromonosporas from Atacama Desert.</title>
        <authorList>
            <person name="Carro L."/>
            <person name="Golinska P."/>
            <person name="Klenk H.-P."/>
            <person name="Goodfellow M."/>
        </authorList>
    </citation>
    <scope>NUCLEOTIDE SEQUENCE [LARGE SCALE GENOMIC DNA]</scope>
    <source>
        <strain evidence="2 3">4G51</strain>
    </source>
</reference>
<organism evidence="2 3">
    <name type="scientific">Micromonospora sicca</name>
    <dbReference type="NCBI Taxonomy" id="2202420"/>
    <lineage>
        <taxon>Bacteria</taxon>
        <taxon>Bacillati</taxon>
        <taxon>Actinomycetota</taxon>
        <taxon>Actinomycetes</taxon>
        <taxon>Micromonosporales</taxon>
        <taxon>Micromonosporaceae</taxon>
        <taxon>Micromonospora</taxon>
    </lineage>
</organism>
<proteinExistence type="predicted"/>
<protein>
    <recommendedName>
        <fullName evidence="1">DUF6602 domain-containing protein</fullName>
    </recommendedName>
</protein>
<dbReference type="EMBL" id="QGKS01000299">
    <property type="protein sequence ID" value="PWR12061.1"/>
    <property type="molecule type" value="Genomic_DNA"/>
</dbReference>
<name>A0A317DAZ0_9ACTN</name>
<dbReference type="OrthoDB" id="1550554at2"/>
<evidence type="ECO:0000259" key="1">
    <source>
        <dbReference type="Pfam" id="PF20247"/>
    </source>
</evidence>
<accession>A0A317DAZ0</accession>
<evidence type="ECO:0000313" key="3">
    <source>
        <dbReference type="Proteomes" id="UP000246050"/>
    </source>
</evidence>
<gene>
    <name evidence="2" type="ORF">DKT69_25040</name>
</gene>
<sequence>MIRTVADLLHELMQREAAKLDEVAVKHGPTIGDMYEGLTQHVLSRAVPSEFGLRVVSGFIEDGLGSFSGEIDCMLVSGKGKAIPYTGKYVWHTKDVIAVVEIKKSLYGQDLADAFNHLADVKNVERRYIDSGQADASRSPDLTLVYRTFGQITGKTVSSLQDFARLPLADRAVFNALVSERLGSIRVIFGYRGFRSEKNFRDSLHEVIQRKSGKAGLGIAGFPHLVVSGEYALVKANGLPYVPFAVPPEWHFYCSTRASNPLIFLLELIWTRLGEDYSLGGLWGEDLEEDVVHAFLSARARVRDERPTWEITYHDWPKDVLRSTSALVKPWEPTYLDNEQAAVFSALLRGNEVDVRQPELLAFLAERRADIDQFIASMVATQLVALNGTRIELITERCKIIPLPDGRIVVADDNTGRLTRWVIAKYGDGFDTEPRS</sequence>
<dbReference type="Proteomes" id="UP000246050">
    <property type="component" value="Unassembled WGS sequence"/>
</dbReference>
<feature type="domain" description="DUF6602" evidence="1">
    <location>
        <begin position="22"/>
        <end position="123"/>
    </location>
</feature>
<dbReference type="Pfam" id="PF20247">
    <property type="entry name" value="DUF6602"/>
    <property type="match status" value="1"/>
</dbReference>
<dbReference type="AlphaFoldDB" id="A0A317DAZ0"/>
<dbReference type="InterPro" id="IPR046537">
    <property type="entry name" value="DUF6602"/>
</dbReference>